<proteinExistence type="predicted"/>
<dbReference type="InterPro" id="IPR037126">
    <property type="entry name" value="PdaC/RsiV-like_sf"/>
</dbReference>
<organism evidence="4 5">
    <name type="scientific">Hymenobacter glacieicola</name>
    <dbReference type="NCBI Taxonomy" id="1562124"/>
    <lineage>
        <taxon>Bacteria</taxon>
        <taxon>Pseudomonadati</taxon>
        <taxon>Bacteroidota</taxon>
        <taxon>Cytophagia</taxon>
        <taxon>Cytophagales</taxon>
        <taxon>Hymenobacteraceae</taxon>
        <taxon>Hymenobacter</taxon>
    </lineage>
</organism>
<keyword evidence="5" id="KW-1185">Reference proteome</keyword>
<evidence type="ECO:0008006" key="6">
    <source>
        <dbReference type="Google" id="ProtNLM"/>
    </source>
</evidence>
<protein>
    <recommendedName>
        <fullName evidence="6">DUF3298 domain-containing protein</fullName>
    </recommendedName>
</protein>
<dbReference type="EMBL" id="BMGS01000010">
    <property type="protein sequence ID" value="GGG56086.1"/>
    <property type="molecule type" value="Genomic_DNA"/>
</dbReference>
<feature type="chain" id="PRO_5045160625" description="DUF3298 domain-containing protein" evidence="1">
    <location>
        <begin position="34"/>
        <end position="422"/>
    </location>
</feature>
<gene>
    <name evidence="4" type="ORF">GCM10011378_35350</name>
</gene>
<dbReference type="Gene3D" id="3.30.565.40">
    <property type="entry name" value="Fervidobacterium nodosum Rt17-B1 like"/>
    <property type="match status" value="1"/>
</dbReference>
<evidence type="ECO:0000313" key="5">
    <source>
        <dbReference type="Proteomes" id="UP000601361"/>
    </source>
</evidence>
<keyword evidence="1" id="KW-0732">Signal</keyword>
<dbReference type="Pfam" id="PF13739">
    <property type="entry name" value="PdaC"/>
    <property type="match status" value="1"/>
</dbReference>
<dbReference type="Proteomes" id="UP000601361">
    <property type="component" value="Unassembled WGS sequence"/>
</dbReference>
<name>A0ABQ1X233_9BACT</name>
<feature type="domain" description="DUF3298" evidence="2">
    <location>
        <begin position="325"/>
        <end position="400"/>
    </location>
</feature>
<feature type="signal peptide" evidence="1">
    <location>
        <begin position="1"/>
        <end position="33"/>
    </location>
</feature>
<evidence type="ECO:0000256" key="1">
    <source>
        <dbReference type="SAM" id="SignalP"/>
    </source>
</evidence>
<dbReference type="InterPro" id="IPR021729">
    <property type="entry name" value="DUF3298"/>
</dbReference>
<dbReference type="InterPro" id="IPR025303">
    <property type="entry name" value="PdaC"/>
</dbReference>
<feature type="domain" description="Deacetylase PdaC" evidence="3">
    <location>
        <begin position="232"/>
        <end position="306"/>
    </location>
</feature>
<accession>A0ABQ1X233</accession>
<dbReference type="RefSeq" id="WP_188559192.1">
    <property type="nucleotide sequence ID" value="NZ_BMGS01000010.1"/>
</dbReference>
<evidence type="ECO:0000313" key="4">
    <source>
        <dbReference type="EMBL" id="GGG56086.1"/>
    </source>
</evidence>
<evidence type="ECO:0000259" key="2">
    <source>
        <dbReference type="Pfam" id="PF11738"/>
    </source>
</evidence>
<dbReference type="Pfam" id="PF11738">
    <property type="entry name" value="DUF3298"/>
    <property type="match status" value="1"/>
</dbReference>
<comment type="caution">
    <text evidence="4">The sequence shown here is derived from an EMBL/GenBank/DDBJ whole genome shotgun (WGS) entry which is preliminary data.</text>
</comment>
<evidence type="ECO:0000259" key="3">
    <source>
        <dbReference type="Pfam" id="PF13739"/>
    </source>
</evidence>
<reference evidence="5" key="1">
    <citation type="journal article" date="2019" name="Int. J. Syst. Evol. Microbiol.">
        <title>The Global Catalogue of Microorganisms (GCM) 10K type strain sequencing project: providing services to taxonomists for standard genome sequencing and annotation.</title>
        <authorList>
            <consortium name="The Broad Institute Genomics Platform"/>
            <consortium name="The Broad Institute Genome Sequencing Center for Infectious Disease"/>
            <person name="Wu L."/>
            <person name="Ma J."/>
        </authorList>
    </citation>
    <scope>NUCLEOTIDE SEQUENCE [LARGE SCALE GENOMIC DNA]</scope>
    <source>
        <strain evidence="5">CGMCC 1.12990</strain>
    </source>
</reference>
<dbReference type="Gene3D" id="3.90.640.20">
    <property type="entry name" value="Heat-shock cognate protein, ATPase"/>
    <property type="match status" value="1"/>
</dbReference>
<sequence length="422" mass="45313">MNLSFVSCQQAPVRLLLSAAATLALLLSGCNSSPDTSAAQSATAKAPVAASGAQLTDSPGTWYWQYRSVLPGSPDSITLHLQCLPEGLGEASPGRLVGFYTAADGHPYEVMGNLSAGTDSLILRDVRTDAVAQQQNGPRWLLALHGSNLLGTRAGKAMVLRRVHVPAGIELVSRSFTATVPARPNHPQDTIAGRVGLHALLPAGEGSKATLQANLLRTLRGDSLATRPAPTLDAFWKEQLSSFTKDYQQEAGPMLTELDEDTSSYRPLATLRYEQQTSTYVLWNEGSLLSIGYFNYDYSGGAHGNYGTTVCSYDTRTGRVLRYPDIFRAGSEAQLEQLLGRYARPVLGLQPEQPLSDALFENTLPVTRNVYLTSGGAVFVYSPYEVASFAQGEIRVFVPVSGLRPLLKPDLPLAGGAEVVQK</sequence>